<gene>
    <name evidence="2" type="ORF">CCAP1982_LOCUS20731</name>
</gene>
<accession>A0A811V9U6</accession>
<proteinExistence type="predicted"/>
<dbReference type="EMBL" id="CAJHJT010000056">
    <property type="protein sequence ID" value="CAD7012635.1"/>
    <property type="molecule type" value="Genomic_DNA"/>
</dbReference>
<reference evidence="2" key="1">
    <citation type="submission" date="2020-11" db="EMBL/GenBank/DDBJ databases">
        <authorList>
            <person name="Whitehead M."/>
        </authorList>
    </citation>
    <scope>NUCLEOTIDE SEQUENCE</scope>
    <source>
        <strain evidence="2">EGII</strain>
    </source>
</reference>
<name>A0A811V9U6_CERCA</name>
<feature type="non-terminal residue" evidence="2">
    <location>
        <position position="68"/>
    </location>
</feature>
<protein>
    <submittedName>
        <fullName evidence="2">(Mediterranean fruit fly) hypothetical protein</fullName>
    </submittedName>
</protein>
<sequence length="68" mass="7671">THGFGSNQLTENKATKVRQPNQSNPDTYKTKTSRHYNANCGRPLTQWNSQKYLEASQQGGAAIELEFE</sequence>
<feature type="compositionally biased region" description="Polar residues" evidence="1">
    <location>
        <begin position="1"/>
        <end position="27"/>
    </location>
</feature>
<keyword evidence="3" id="KW-1185">Reference proteome</keyword>
<evidence type="ECO:0000313" key="2">
    <source>
        <dbReference type="EMBL" id="CAD7012635.1"/>
    </source>
</evidence>
<dbReference type="Proteomes" id="UP000606786">
    <property type="component" value="Unassembled WGS sequence"/>
</dbReference>
<dbReference type="AlphaFoldDB" id="A0A811V9U6"/>
<evidence type="ECO:0000313" key="3">
    <source>
        <dbReference type="Proteomes" id="UP000606786"/>
    </source>
</evidence>
<comment type="caution">
    <text evidence="2">The sequence shown here is derived from an EMBL/GenBank/DDBJ whole genome shotgun (WGS) entry which is preliminary data.</text>
</comment>
<feature type="non-terminal residue" evidence="2">
    <location>
        <position position="1"/>
    </location>
</feature>
<evidence type="ECO:0000256" key="1">
    <source>
        <dbReference type="SAM" id="MobiDB-lite"/>
    </source>
</evidence>
<organism evidence="2 3">
    <name type="scientific">Ceratitis capitata</name>
    <name type="common">Mediterranean fruit fly</name>
    <name type="synonym">Tephritis capitata</name>
    <dbReference type="NCBI Taxonomy" id="7213"/>
    <lineage>
        <taxon>Eukaryota</taxon>
        <taxon>Metazoa</taxon>
        <taxon>Ecdysozoa</taxon>
        <taxon>Arthropoda</taxon>
        <taxon>Hexapoda</taxon>
        <taxon>Insecta</taxon>
        <taxon>Pterygota</taxon>
        <taxon>Neoptera</taxon>
        <taxon>Endopterygota</taxon>
        <taxon>Diptera</taxon>
        <taxon>Brachycera</taxon>
        <taxon>Muscomorpha</taxon>
        <taxon>Tephritoidea</taxon>
        <taxon>Tephritidae</taxon>
        <taxon>Ceratitis</taxon>
        <taxon>Ceratitis</taxon>
    </lineage>
</organism>
<feature type="region of interest" description="Disordered" evidence="1">
    <location>
        <begin position="1"/>
        <end position="43"/>
    </location>
</feature>